<keyword evidence="2" id="KW-0560">Oxidoreductase</keyword>
<comment type="cofactor">
    <cofactor evidence="2">
        <name>Cu cation</name>
        <dbReference type="ChEBI" id="CHEBI:23378"/>
    </cofactor>
    <text evidence="2">Contains 1 topaquinone per subunit.</text>
</comment>
<evidence type="ECO:0000256" key="2">
    <source>
        <dbReference type="RuleBase" id="RU000672"/>
    </source>
</evidence>
<protein>
    <recommendedName>
        <fullName evidence="2">Amine oxidase</fullName>
        <ecNumber evidence="2">1.4.3.-</ecNumber>
    </recommendedName>
</protein>
<feature type="domain" description="Copper amine oxidase catalytic" evidence="4">
    <location>
        <begin position="418"/>
        <end position="505"/>
    </location>
</feature>
<comment type="similarity">
    <text evidence="2">Belongs to the copper/topaquinone oxidase family.</text>
</comment>
<keyword evidence="2" id="KW-0186">Copper</keyword>
<dbReference type="PANTHER" id="PTHR10638">
    <property type="entry name" value="COPPER AMINE OXIDASE"/>
    <property type="match status" value="1"/>
</dbReference>
<dbReference type="EMBL" id="JH169284">
    <property type="protein sequence ID" value="EHB06300.1"/>
    <property type="molecule type" value="Genomic_DNA"/>
</dbReference>
<dbReference type="Proteomes" id="UP000006813">
    <property type="component" value="Unassembled WGS sequence"/>
</dbReference>
<dbReference type="GO" id="GO:0005783">
    <property type="term" value="C:endoplasmic reticulum"/>
    <property type="evidence" value="ECO:0007669"/>
    <property type="project" value="TreeGrafter"/>
</dbReference>
<dbReference type="InParanoid" id="G5BAI9"/>
<organism evidence="5 6">
    <name type="scientific">Heterocephalus glaber</name>
    <name type="common">Naked mole rat</name>
    <dbReference type="NCBI Taxonomy" id="10181"/>
    <lineage>
        <taxon>Eukaryota</taxon>
        <taxon>Metazoa</taxon>
        <taxon>Chordata</taxon>
        <taxon>Craniata</taxon>
        <taxon>Vertebrata</taxon>
        <taxon>Euteleostomi</taxon>
        <taxon>Mammalia</taxon>
        <taxon>Eutheria</taxon>
        <taxon>Euarchontoglires</taxon>
        <taxon>Glires</taxon>
        <taxon>Rodentia</taxon>
        <taxon>Hystricomorpha</taxon>
        <taxon>Bathyergidae</taxon>
        <taxon>Heterocephalus</taxon>
    </lineage>
</organism>
<keyword evidence="2" id="KW-0801">TPQ</keyword>
<dbReference type="GO" id="GO:0005794">
    <property type="term" value="C:Golgi apparatus"/>
    <property type="evidence" value="ECO:0007669"/>
    <property type="project" value="TreeGrafter"/>
</dbReference>
<dbReference type="GO" id="GO:0009308">
    <property type="term" value="P:amine metabolic process"/>
    <property type="evidence" value="ECO:0007669"/>
    <property type="project" value="UniProtKB-UniRule"/>
</dbReference>
<dbReference type="InterPro" id="IPR000269">
    <property type="entry name" value="Cu_amine_oxidase"/>
</dbReference>
<evidence type="ECO:0000256" key="3">
    <source>
        <dbReference type="SAM" id="MobiDB-lite"/>
    </source>
</evidence>
<evidence type="ECO:0000313" key="6">
    <source>
        <dbReference type="Proteomes" id="UP000006813"/>
    </source>
</evidence>
<dbReference type="GO" id="GO:0005507">
    <property type="term" value="F:copper ion binding"/>
    <property type="evidence" value="ECO:0007669"/>
    <property type="project" value="InterPro"/>
</dbReference>
<dbReference type="InterPro" id="IPR049947">
    <property type="entry name" value="Cu_Am_Ox_Cu-bd"/>
</dbReference>
<evidence type="ECO:0000259" key="4">
    <source>
        <dbReference type="Pfam" id="PF01179"/>
    </source>
</evidence>
<evidence type="ECO:0000313" key="5">
    <source>
        <dbReference type="EMBL" id="EHB06300.1"/>
    </source>
</evidence>
<dbReference type="Gene3D" id="2.70.98.20">
    <property type="entry name" value="Copper amine oxidase, catalytic domain"/>
    <property type="match status" value="1"/>
</dbReference>
<keyword evidence="2" id="KW-0479">Metal-binding</keyword>
<reference evidence="5 6" key="1">
    <citation type="journal article" date="2011" name="Nature">
        <title>Genome sequencing reveals insights into physiology and longevity of the naked mole rat.</title>
        <authorList>
            <person name="Kim E.B."/>
            <person name="Fang X."/>
            <person name="Fushan A.A."/>
            <person name="Huang Z."/>
            <person name="Lobanov A.V."/>
            <person name="Han L."/>
            <person name="Marino S.M."/>
            <person name="Sun X."/>
            <person name="Turanov A.A."/>
            <person name="Yang P."/>
            <person name="Yim S.H."/>
            <person name="Zhao X."/>
            <person name="Kasaikina M.V."/>
            <person name="Stoletzki N."/>
            <person name="Peng C."/>
            <person name="Polak P."/>
            <person name="Xiong Z."/>
            <person name="Kiezun A."/>
            <person name="Zhu Y."/>
            <person name="Chen Y."/>
            <person name="Kryukov G.V."/>
            <person name="Zhang Q."/>
            <person name="Peshkin L."/>
            <person name="Yang L."/>
            <person name="Bronson R.T."/>
            <person name="Buffenstein R."/>
            <person name="Wang B."/>
            <person name="Han C."/>
            <person name="Li Q."/>
            <person name="Chen L."/>
            <person name="Zhao W."/>
            <person name="Sunyaev S.R."/>
            <person name="Park T.J."/>
            <person name="Zhang G."/>
            <person name="Wang J."/>
            <person name="Gladyshev V.N."/>
        </authorList>
    </citation>
    <scope>NUCLEOTIDE SEQUENCE [LARGE SCALE GENOMIC DNA]</scope>
</reference>
<dbReference type="EC" id="1.4.3.-" evidence="2"/>
<dbReference type="PANTHER" id="PTHR10638:SF94">
    <property type="entry name" value="AMINE OXIDASE"/>
    <property type="match status" value="1"/>
</dbReference>
<sequence>MGAPEIGALILRVGACPQKEELDGGARGSGDGGFPGLWTRAPVRAPRARTVPSRMLRVWGGPKCRAALVPRDNFCPQTREAVQAGGVVTVKDKGPEGSDFLGAVAPWASSMGPGSTMHSLLPRSSPMGAPSERKPGPRVCREILLLTAGKYCCPLQDGANNLQFPVLDARTWEEALPALCQLSRPCSRLPSPQSAPSDLGQEDTGSRGHEKSSFCPAPPPPPGRPRGLQLPCDHDRDGDRVPLASQKPGPAKQRHLCPSRLGLSSLPPGPENWVWAEDLAFFPAAVPWRPEHQIQRLQVTRKLLETEEQAAFALGGATPHYLYLASNRSNKWGHPQGYRVQTLGPAGELLPPNSSMGGAFSWVWIKAQAPHQAQIWKEVRVTVLSRSGCGLWQLRHTHRLGQGDQCNDFVDVLNAARRYCVAVTQRKEGEPSSSSICNLNDPWTPTVDVSDFSGNETIAGQYLVAWVTAGFLHIPHAEDVPNTVTAGNGVGFFLRPYNFFDEDPSFRSADSVYFQGGQDAGACKLNPLACLTPATACAPGLPAFSHGDFSHN</sequence>
<evidence type="ECO:0000256" key="1">
    <source>
        <dbReference type="ARBA" id="ARBA00001973"/>
    </source>
</evidence>
<comment type="cofactor">
    <cofactor evidence="1">
        <name>Cu(2+)</name>
        <dbReference type="ChEBI" id="CHEBI:29036"/>
    </cofactor>
</comment>
<feature type="region of interest" description="Disordered" evidence="3">
    <location>
        <begin position="187"/>
        <end position="256"/>
    </location>
</feature>
<dbReference type="PROSITE" id="PS01165">
    <property type="entry name" value="COPPER_AMINE_OXID_2"/>
    <property type="match status" value="1"/>
</dbReference>
<dbReference type="GO" id="GO:0005769">
    <property type="term" value="C:early endosome"/>
    <property type="evidence" value="ECO:0007669"/>
    <property type="project" value="TreeGrafter"/>
</dbReference>
<dbReference type="InterPro" id="IPR015798">
    <property type="entry name" value="Cu_amine_oxidase_C"/>
</dbReference>
<name>G5BAI9_HETGA</name>
<dbReference type="SUPFAM" id="SSF49998">
    <property type="entry name" value="Amine oxidase catalytic domain"/>
    <property type="match status" value="2"/>
</dbReference>
<dbReference type="AlphaFoldDB" id="G5BAI9"/>
<comment type="PTM">
    <text evidence="2">Topaquinone (TPQ) is generated by copper-dependent autoxidation of a specific tyrosyl residue.</text>
</comment>
<dbReference type="Pfam" id="PF01179">
    <property type="entry name" value="Cu_amine_oxid"/>
    <property type="match status" value="2"/>
</dbReference>
<accession>G5BAI9</accession>
<proteinExistence type="inferred from homology"/>
<gene>
    <name evidence="5" type="ORF">GW7_17961</name>
</gene>
<feature type="domain" description="Copper amine oxidase catalytic" evidence="4">
    <location>
        <begin position="269"/>
        <end position="362"/>
    </location>
</feature>
<dbReference type="STRING" id="10181.G5BAI9"/>
<dbReference type="GO" id="GO:0046677">
    <property type="term" value="P:response to antibiotic"/>
    <property type="evidence" value="ECO:0007669"/>
    <property type="project" value="TreeGrafter"/>
</dbReference>
<dbReference type="InterPro" id="IPR036460">
    <property type="entry name" value="Cu_amine_oxidase_C_sf"/>
</dbReference>
<dbReference type="GO" id="GO:0048038">
    <property type="term" value="F:quinone binding"/>
    <property type="evidence" value="ECO:0007669"/>
    <property type="project" value="InterPro"/>
</dbReference>
<dbReference type="GO" id="GO:0005886">
    <property type="term" value="C:plasma membrane"/>
    <property type="evidence" value="ECO:0007669"/>
    <property type="project" value="TreeGrafter"/>
</dbReference>
<dbReference type="GO" id="GO:0008131">
    <property type="term" value="F:primary methylamine oxidase activity"/>
    <property type="evidence" value="ECO:0007669"/>
    <property type="project" value="InterPro"/>
</dbReference>